<dbReference type="GO" id="GO:0006338">
    <property type="term" value="P:chromatin remodeling"/>
    <property type="evidence" value="ECO:0007669"/>
    <property type="project" value="TreeGrafter"/>
</dbReference>
<dbReference type="AlphaFoldDB" id="E4XDD7"/>
<feature type="compositionally biased region" description="Acidic residues" evidence="5">
    <location>
        <begin position="308"/>
        <end position="317"/>
    </location>
</feature>
<feature type="compositionally biased region" description="Polar residues" evidence="5">
    <location>
        <begin position="39"/>
        <end position="49"/>
    </location>
</feature>
<feature type="compositionally biased region" description="Basic and acidic residues" evidence="5">
    <location>
        <begin position="292"/>
        <end position="307"/>
    </location>
</feature>
<dbReference type="GO" id="GO:0042393">
    <property type="term" value="F:histone binding"/>
    <property type="evidence" value="ECO:0007669"/>
    <property type="project" value="TreeGrafter"/>
</dbReference>
<keyword evidence="3" id="KW-0378">Hydrolase</keyword>
<dbReference type="Gene3D" id="3.40.50.300">
    <property type="entry name" value="P-loop containing nucleotide triphosphate hydrolases"/>
    <property type="match status" value="1"/>
</dbReference>
<accession>E4XDD7</accession>
<evidence type="ECO:0000256" key="2">
    <source>
        <dbReference type="ARBA" id="ARBA00022741"/>
    </source>
</evidence>
<evidence type="ECO:0000256" key="4">
    <source>
        <dbReference type="ARBA" id="ARBA00022840"/>
    </source>
</evidence>
<reference evidence="6" key="1">
    <citation type="journal article" date="2010" name="Science">
        <title>Plasticity of animal genome architecture unmasked by rapid evolution of a pelagic tunicate.</title>
        <authorList>
            <person name="Denoeud F."/>
            <person name="Henriet S."/>
            <person name="Mungpakdee S."/>
            <person name="Aury J.M."/>
            <person name="Da Silva C."/>
            <person name="Brinkmann H."/>
            <person name="Mikhaleva J."/>
            <person name="Olsen L.C."/>
            <person name="Jubin C."/>
            <person name="Canestro C."/>
            <person name="Bouquet J.M."/>
            <person name="Danks G."/>
            <person name="Poulain J."/>
            <person name="Campsteijn C."/>
            <person name="Adamski M."/>
            <person name="Cross I."/>
            <person name="Yadetie F."/>
            <person name="Muffato M."/>
            <person name="Louis A."/>
            <person name="Butcher S."/>
            <person name="Tsagkogeorga G."/>
            <person name="Konrad A."/>
            <person name="Singh S."/>
            <person name="Jensen M.F."/>
            <person name="Cong E.H."/>
            <person name="Eikeseth-Otteraa H."/>
            <person name="Noel B."/>
            <person name="Anthouard V."/>
            <person name="Porcel B.M."/>
            <person name="Kachouri-Lafond R."/>
            <person name="Nishino A."/>
            <person name="Ugolini M."/>
            <person name="Chourrout P."/>
            <person name="Nishida H."/>
            <person name="Aasland R."/>
            <person name="Huzurbazar S."/>
            <person name="Westhof E."/>
            <person name="Delsuc F."/>
            <person name="Lehrach H."/>
            <person name="Reinhardt R."/>
            <person name="Weissenbach J."/>
            <person name="Roy S.W."/>
            <person name="Artiguenave F."/>
            <person name="Postlethwait J.H."/>
            <person name="Manak J.R."/>
            <person name="Thompson E.M."/>
            <person name="Jaillon O."/>
            <person name="Du Pasquier L."/>
            <person name="Boudinot P."/>
            <person name="Liberles D.A."/>
            <person name="Volff J.N."/>
            <person name="Philippe H."/>
            <person name="Lenhard B."/>
            <person name="Roest Crollius H."/>
            <person name="Wincker P."/>
            <person name="Chourrout D."/>
        </authorList>
    </citation>
    <scope>NUCLEOTIDE SEQUENCE [LARGE SCALE GENOMIC DNA]</scope>
</reference>
<dbReference type="PANTHER" id="PTHR45685:SF1">
    <property type="entry name" value="HELICASE SRCAP"/>
    <property type="match status" value="1"/>
</dbReference>
<dbReference type="GO" id="GO:0016887">
    <property type="term" value="F:ATP hydrolysis activity"/>
    <property type="evidence" value="ECO:0007669"/>
    <property type="project" value="TreeGrafter"/>
</dbReference>
<dbReference type="SUPFAM" id="SSF52540">
    <property type="entry name" value="P-loop containing nucleoside triphosphate hydrolases"/>
    <property type="match status" value="1"/>
</dbReference>
<gene>
    <name evidence="6" type="ORF">GSOID_T00008178001</name>
</gene>
<dbReference type="OrthoDB" id="448448at2759"/>
<evidence type="ECO:0000256" key="5">
    <source>
        <dbReference type="SAM" id="MobiDB-lite"/>
    </source>
</evidence>
<proteinExistence type="predicted"/>
<protein>
    <submittedName>
        <fullName evidence="6">Uncharacterized protein</fullName>
    </submittedName>
</protein>
<dbReference type="InterPro" id="IPR027417">
    <property type="entry name" value="P-loop_NTPase"/>
</dbReference>
<dbReference type="PANTHER" id="PTHR45685">
    <property type="entry name" value="HELICASE SRCAP-RELATED"/>
    <property type="match status" value="1"/>
</dbReference>
<keyword evidence="4" id="KW-0067">ATP-binding</keyword>
<evidence type="ECO:0000313" key="6">
    <source>
        <dbReference type="EMBL" id="CBY19175.1"/>
    </source>
</evidence>
<feature type="region of interest" description="Disordered" evidence="5">
    <location>
        <begin position="163"/>
        <end position="182"/>
    </location>
</feature>
<keyword evidence="7" id="KW-1185">Reference proteome</keyword>
<keyword evidence="3" id="KW-0347">Helicase</keyword>
<keyword evidence="2" id="KW-0547">Nucleotide-binding</keyword>
<feature type="compositionally biased region" description="Polar residues" evidence="5">
    <location>
        <begin position="67"/>
        <end position="76"/>
    </location>
</feature>
<dbReference type="InterPro" id="IPR050520">
    <property type="entry name" value="INO80/SWR1_helicase"/>
</dbReference>
<evidence type="ECO:0000256" key="3">
    <source>
        <dbReference type="ARBA" id="ARBA00022806"/>
    </source>
</evidence>
<dbReference type="EMBL" id="FN653039">
    <property type="protein sequence ID" value="CBY19175.1"/>
    <property type="molecule type" value="Genomic_DNA"/>
</dbReference>
<comment type="subcellular location">
    <subcellularLocation>
        <location evidence="1">Nucleus</location>
    </subcellularLocation>
</comment>
<organism evidence="6">
    <name type="scientific">Oikopleura dioica</name>
    <name type="common">Tunicate</name>
    <dbReference type="NCBI Taxonomy" id="34765"/>
    <lineage>
        <taxon>Eukaryota</taxon>
        <taxon>Metazoa</taxon>
        <taxon>Chordata</taxon>
        <taxon>Tunicata</taxon>
        <taxon>Appendicularia</taxon>
        <taxon>Copelata</taxon>
        <taxon>Oikopleuridae</taxon>
        <taxon>Oikopleura</taxon>
    </lineage>
</organism>
<dbReference type="Proteomes" id="UP000001307">
    <property type="component" value="Unassembled WGS sequence"/>
</dbReference>
<dbReference type="InParanoid" id="E4XDD7"/>
<feature type="compositionally biased region" description="Basic residues" evidence="5">
    <location>
        <begin position="280"/>
        <end position="291"/>
    </location>
</feature>
<feature type="region of interest" description="Disordered" evidence="5">
    <location>
        <begin position="1"/>
        <end position="76"/>
    </location>
</feature>
<name>E4XDD7_OIKDI</name>
<dbReference type="GO" id="GO:0005524">
    <property type="term" value="F:ATP binding"/>
    <property type="evidence" value="ECO:0007669"/>
    <property type="project" value="UniProtKB-KW"/>
</dbReference>
<feature type="compositionally biased region" description="Acidic residues" evidence="5">
    <location>
        <begin position="164"/>
        <end position="178"/>
    </location>
</feature>
<dbReference type="GO" id="GO:0004386">
    <property type="term" value="F:helicase activity"/>
    <property type="evidence" value="ECO:0007669"/>
    <property type="project" value="UniProtKB-KW"/>
</dbReference>
<dbReference type="GO" id="GO:0003677">
    <property type="term" value="F:DNA binding"/>
    <property type="evidence" value="ECO:0007669"/>
    <property type="project" value="UniProtKB-KW"/>
</dbReference>
<sequence length="398" mass="45945">MYPNNNDQWGSAFEQPPTAGTAAAPPPPQYASAPGKGQKSLTLEVLSNKNLKKRSTTGDYQPPAKRYSSSSQLQRSWQKESTSGHWRYHFYHSYHLIHFCRAHRIGQTRDVHIYRFIAKDTIEENILKKANYKRKLGNVAIEEGRFNIEGLKEDQLRVLIQGKEDDDSCEPSSEEQDSSENVKNNLAAVEDADDQEAAKVILDEVDEDEEEFQEESDDEIEDKLTPLEQKSLSWFLEDQARTIAEEEAQKAEETRIRKLKEEAKVKANQPVLPKEFQTNKRSKRIDKRLKHERAMENELKRCRRTDSDFYDDSDEEGYMPVQRKSYQTRTAKPPARRGRPPNSTKDKISEEPLTISPKRKALPRDNSTLRLNKVEVQFVACNPRRLSSAQIPPSEPDW</sequence>
<evidence type="ECO:0000256" key="1">
    <source>
        <dbReference type="ARBA" id="ARBA00004123"/>
    </source>
</evidence>
<feature type="region of interest" description="Disordered" evidence="5">
    <location>
        <begin position="270"/>
        <end position="368"/>
    </location>
</feature>
<evidence type="ECO:0000313" key="7">
    <source>
        <dbReference type="Proteomes" id="UP000001307"/>
    </source>
</evidence>
<dbReference type="GO" id="GO:0000812">
    <property type="term" value="C:Swr1 complex"/>
    <property type="evidence" value="ECO:0007669"/>
    <property type="project" value="TreeGrafter"/>
</dbReference>